<evidence type="ECO:0000256" key="4">
    <source>
        <dbReference type="ARBA" id="ARBA00022694"/>
    </source>
</evidence>
<dbReference type="InterPro" id="IPR023535">
    <property type="entry name" value="TC-AMP_synthase"/>
</dbReference>
<evidence type="ECO:0000256" key="3">
    <source>
        <dbReference type="ARBA" id="ARBA00022679"/>
    </source>
</evidence>
<dbReference type="InterPro" id="IPR017945">
    <property type="entry name" value="DHBP_synth_RibB-like_a/b_dom"/>
</dbReference>
<keyword evidence="7 9" id="KW-0067">ATP-binding</keyword>
<dbReference type="GO" id="GO:0002949">
    <property type="term" value="P:tRNA threonylcarbamoyladenosine modification"/>
    <property type="evidence" value="ECO:0007669"/>
    <property type="project" value="UniProtKB-UniRule"/>
</dbReference>
<dbReference type="GO" id="GO:0003725">
    <property type="term" value="F:double-stranded RNA binding"/>
    <property type="evidence" value="ECO:0007669"/>
    <property type="project" value="InterPro"/>
</dbReference>
<dbReference type="Gene3D" id="3.90.870.10">
    <property type="entry name" value="DHBP synthase"/>
    <property type="match status" value="1"/>
</dbReference>
<evidence type="ECO:0000313" key="11">
    <source>
        <dbReference type="EMBL" id="TCW34341.1"/>
    </source>
</evidence>
<evidence type="ECO:0000256" key="9">
    <source>
        <dbReference type="HAMAP-Rule" id="MF_01852"/>
    </source>
</evidence>
<evidence type="ECO:0000256" key="7">
    <source>
        <dbReference type="ARBA" id="ARBA00022840"/>
    </source>
</evidence>
<dbReference type="PROSITE" id="PS51163">
    <property type="entry name" value="YRDC"/>
    <property type="match status" value="1"/>
</dbReference>
<evidence type="ECO:0000256" key="2">
    <source>
        <dbReference type="ARBA" id="ARBA00022490"/>
    </source>
</evidence>
<organism evidence="11 12">
    <name type="scientific">Marichromatium gracile</name>
    <name type="common">Chromatium gracile</name>
    <dbReference type="NCBI Taxonomy" id="1048"/>
    <lineage>
        <taxon>Bacteria</taxon>
        <taxon>Pseudomonadati</taxon>
        <taxon>Pseudomonadota</taxon>
        <taxon>Gammaproteobacteria</taxon>
        <taxon>Chromatiales</taxon>
        <taxon>Chromatiaceae</taxon>
        <taxon>Marichromatium</taxon>
    </lineage>
</organism>
<sequence>MSTVLGPAQRHRVRLAAAWLRAGAVVGYPTEAVYGLGCDPRDAVAVSRILEIKQRDPAKGLILIAADYAQLAPYVEVESLDTARMAEVRASWPGPNTWLLPARPSTPDWLTGRFSTLAVRVTAHPLAAALCRAYGGAIVSTSANRADRPPATTARALRLALAGDAPDYLLYGACCGADRPSTIRDAASGRILRG</sequence>
<accession>A0A4R4A6B9</accession>
<dbReference type="EMBL" id="SMDC01000011">
    <property type="protein sequence ID" value="TCW34341.1"/>
    <property type="molecule type" value="Genomic_DNA"/>
</dbReference>
<dbReference type="GO" id="GO:0005737">
    <property type="term" value="C:cytoplasm"/>
    <property type="evidence" value="ECO:0007669"/>
    <property type="project" value="UniProtKB-SubCell"/>
</dbReference>
<keyword evidence="3 9" id="KW-0808">Transferase</keyword>
<gene>
    <name evidence="9" type="primary">tsaC</name>
    <name evidence="11" type="ORF">EDC29_11156</name>
</gene>
<dbReference type="PANTHER" id="PTHR17490:SF18">
    <property type="entry name" value="THREONYLCARBAMOYL-AMP SYNTHASE"/>
    <property type="match status" value="1"/>
</dbReference>
<dbReference type="EC" id="2.7.7.87" evidence="9"/>
<dbReference type="HAMAP" id="MF_01852">
    <property type="entry name" value="TsaC"/>
    <property type="match status" value="1"/>
</dbReference>
<evidence type="ECO:0000256" key="5">
    <source>
        <dbReference type="ARBA" id="ARBA00022695"/>
    </source>
</evidence>
<evidence type="ECO:0000256" key="6">
    <source>
        <dbReference type="ARBA" id="ARBA00022741"/>
    </source>
</evidence>
<dbReference type="InterPro" id="IPR050156">
    <property type="entry name" value="TC-AMP_synthase_SUA5"/>
</dbReference>
<evidence type="ECO:0000256" key="8">
    <source>
        <dbReference type="ARBA" id="ARBA00048366"/>
    </source>
</evidence>
<keyword evidence="6 9" id="KW-0547">Nucleotide-binding</keyword>
<dbReference type="GO" id="GO:0061710">
    <property type="term" value="F:L-threonylcarbamoyladenylate synthase"/>
    <property type="evidence" value="ECO:0007669"/>
    <property type="project" value="UniProtKB-EC"/>
</dbReference>
<dbReference type="GO" id="GO:0000049">
    <property type="term" value="F:tRNA binding"/>
    <property type="evidence" value="ECO:0007669"/>
    <property type="project" value="TreeGrafter"/>
</dbReference>
<protein>
    <recommendedName>
        <fullName evidence="9">Threonylcarbamoyl-AMP synthase</fullName>
        <shortName evidence="9">TC-AMP synthase</shortName>
        <ecNumber evidence="9">2.7.7.87</ecNumber>
    </recommendedName>
    <alternativeName>
        <fullName evidence="9">L-threonylcarbamoyladenylate synthase</fullName>
    </alternativeName>
    <alternativeName>
        <fullName evidence="9">t(6)A37 threonylcarbamoyladenosine biosynthesis protein TsaC</fullName>
    </alternativeName>
    <alternativeName>
        <fullName evidence="9">tRNA threonylcarbamoyladenosine biosynthesis protein TsaC</fullName>
    </alternativeName>
</protein>
<proteinExistence type="inferred from homology"/>
<comment type="similarity">
    <text evidence="9">Belongs to the SUA5 family. TsaC subfamily.</text>
</comment>
<evidence type="ECO:0000259" key="10">
    <source>
        <dbReference type="PROSITE" id="PS51163"/>
    </source>
</evidence>
<comment type="subcellular location">
    <subcellularLocation>
        <location evidence="1 9">Cytoplasm</location>
    </subcellularLocation>
</comment>
<comment type="catalytic activity">
    <reaction evidence="8 9">
        <text>L-threonine + hydrogencarbonate + ATP = L-threonylcarbamoyladenylate + diphosphate + H2O</text>
        <dbReference type="Rhea" id="RHEA:36407"/>
        <dbReference type="ChEBI" id="CHEBI:15377"/>
        <dbReference type="ChEBI" id="CHEBI:17544"/>
        <dbReference type="ChEBI" id="CHEBI:30616"/>
        <dbReference type="ChEBI" id="CHEBI:33019"/>
        <dbReference type="ChEBI" id="CHEBI:57926"/>
        <dbReference type="ChEBI" id="CHEBI:73682"/>
        <dbReference type="EC" id="2.7.7.87"/>
    </reaction>
</comment>
<dbReference type="GO" id="GO:0005524">
    <property type="term" value="F:ATP binding"/>
    <property type="evidence" value="ECO:0007669"/>
    <property type="project" value="UniProtKB-UniRule"/>
</dbReference>
<keyword evidence="2 9" id="KW-0963">Cytoplasm</keyword>
<keyword evidence="4 9" id="KW-0819">tRNA processing</keyword>
<feature type="domain" description="YrdC-like" evidence="10">
    <location>
        <begin position="10"/>
        <end position="194"/>
    </location>
</feature>
<reference evidence="11 12" key="1">
    <citation type="submission" date="2019-03" db="EMBL/GenBank/DDBJ databases">
        <title>Genomic Encyclopedia of Type Strains, Phase IV (KMG-IV): sequencing the most valuable type-strain genomes for metagenomic binning, comparative biology and taxonomic classification.</title>
        <authorList>
            <person name="Goeker M."/>
        </authorList>
    </citation>
    <scope>NUCLEOTIDE SEQUENCE [LARGE SCALE GENOMIC DNA]</scope>
    <source>
        <strain evidence="11 12">DSM 203</strain>
    </source>
</reference>
<dbReference type="AlphaFoldDB" id="A0A4R4A6B9"/>
<dbReference type="GO" id="GO:0006450">
    <property type="term" value="P:regulation of translational fidelity"/>
    <property type="evidence" value="ECO:0007669"/>
    <property type="project" value="TreeGrafter"/>
</dbReference>
<comment type="function">
    <text evidence="9">Required for the formation of a threonylcarbamoyl group on adenosine at position 37 (t(6)A37) in tRNAs that read codons beginning with adenine. Catalyzes the conversion of L-threonine, HCO(3)(-)/CO(2) and ATP to give threonylcarbamoyl-AMP (TC-AMP) as the acyladenylate intermediate, with the release of diphosphate.</text>
</comment>
<comment type="caution">
    <text evidence="11">The sequence shown here is derived from an EMBL/GenBank/DDBJ whole genome shotgun (WGS) entry which is preliminary data.</text>
</comment>
<dbReference type="RefSeq" id="WP_123142347.1">
    <property type="nucleotide sequence ID" value="NZ_NRRH01000010.1"/>
</dbReference>
<dbReference type="SUPFAM" id="SSF55821">
    <property type="entry name" value="YrdC/RibB"/>
    <property type="match status" value="1"/>
</dbReference>
<name>A0A4R4A6B9_MARGR</name>
<evidence type="ECO:0000313" key="12">
    <source>
        <dbReference type="Proteomes" id="UP000295247"/>
    </source>
</evidence>
<dbReference type="Pfam" id="PF01300">
    <property type="entry name" value="Sua5_yciO_yrdC"/>
    <property type="match status" value="1"/>
</dbReference>
<evidence type="ECO:0000256" key="1">
    <source>
        <dbReference type="ARBA" id="ARBA00004496"/>
    </source>
</evidence>
<dbReference type="InterPro" id="IPR006070">
    <property type="entry name" value="Sua5-like_dom"/>
</dbReference>
<keyword evidence="5 9" id="KW-0548">Nucleotidyltransferase</keyword>
<dbReference type="PANTHER" id="PTHR17490">
    <property type="entry name" value="SUA5"/>
    <property type="match status" value="1"/>
</dbReference>
<dbReference type="Proteomes" id="UP000295247">
    <property type="component" value="Unassembled WGS sequence"/>
</dbReference>